<dbReference type="Pfam" id="PF00400">
    <property type="entry name" value="WD40"/>
    <property type="match status" value="7"/>
</dbReference>
<feature type="region of interest" description="Disordered" evidence="4">
    <location>
        <begin position="425"/>
        <end position="495"/>
    </location>
</feature>
<dbReference type="InterPro" id="IPR036322">
    <property type="entry name" value="WD40_repeat_dom_sf"/>
</dbReference>
<feature type="repeat" description="WD" evidence="3">
    <location>
        <begin position="99"/>
        <end position="140"/>
    </location>
</feature>
<organism evidence="5">
    <name type="scientific">Percolomonas cosmopolitus</name>
    <dbReference type="NCBI Taxonomy" id="63605"/>
    <lineage>
        <taxon>Eukaryota</taxon>
        <taxon>Discoba</taxon>
        <taxon>Heterolobosea</taxon>
        <taxon>Tetramitia</taxon>
        <taxon>Eutetramitia</taxon>
        <taxon>Percolomonadidae</taxon>
        <taxon>Percolomonas</taxon>
    </lineage>
</organism>
<dbReference type="SUPFAM" id="SSF50978">
    <property type="entry name" value="WD40 repeat-like"/>
    <property type="match status" value="1"/>
</dbReference>
<dbReference type="PANTHER" id="PTHR44019:SF8">
    <property type="entry name" value="POC1 CENTRIOLAR PROTEIN HOMOLOG"/>
    <property type="match status" value="1"/>
</dbReference>
<dbReference type="PROSITE" id="PS50082">
    <property type="entry name" value="WD_REPEATS_2"/>
    <property type="match status" value="7"/>
</dbReference>
<feature type="compositionally biased region" description="Low complexity" evidence="4">
    <location>
        <begin position="461"/>
        <end position="482"/>
    </location>
</feature>
<evidence type="ECO:0008006" key="6">
    <source>
        <dbReference type="Google" id="ProtNLM"/>
    </source>
</evidence>
<dbReference type="PRINTS" id="PR00320">
    <property type="entry name" value="GPROTEINBRPT"/>
</dbReference>
<dbReference type="EMBL" id="HBGD01009502">
    <property type="protein sequence ID" value="CAD9084566.1"/>
    <property type="molecule type" value="Transcribed_RNA"/>
</dbReference>
<feature type="compositionally biased region" description="Low complexity" evidence="4">
    <location>
        <begin position="440"/>
        <end position="452"/>
    </location>
</feature>
<evidence type="ECO:0000256" key="4">
    <source>
        <dbReference type="SAM" id="MobiDB-lite"/>
    </source>
</evidence>
<sequence length="495" mass="55712">MSHSEDPQVERTFRGHHQPITSVSFSPDLKRLASTAMDSALMLWNFKPSLRAYRFIGHDKGGVMCCEYAPSGAKLIASGGKDRTIRLWTPTVKGQSVVIKGHSGGIRCVSFTKDARRLLSASDDKTLKLWSVKQQKFITTMRGHSNWVRSAQWSPDARLVVSGSDDKTVRLWDTRSLVTIHQFFDHTDHVNCVRFHPDGTCVAACSDDQSIKLWDIRTNRLLQHYSAHQDAVNDIAFHPSGNFLLSGSSDGFMKVWDLREGHLYYTLSGHQGPTTAVTFSPDGDFFASGGADNLVMVWKTNFDKNLNEPDLGEEAPTKRFTSQIKDQNAKMDKISRSSSAKRQRKLEHEQLRRQEAPAPQTEPIRNGTERFESMNYQPPPLDSQMNPQLAQTLEHIIRQMDVLTQTVKLVEERLSMTEIKLSKMEQSQHPNINLGVGNGAAQQQPVRAPQRAHSQQDQEVYSQQQQSAYYGSSGAASSYAQQADDEESINEEDNY</sequence>
<dbReference type="InterPro" id="IPR001680">
    <property type="entry name" value="WD40_rpt"/>
</dbReference>
<accession>A0A7S1KSV3</accession>
<evidence type="ECO:0000256" key="2">
    <source>
        <dbReference type="ARBA" id="ARBA00022737"/>
    </source>
</evidence>
<keyword evidence="1 3" id="KW-0853">WD repeat</keyword>
<feature type="region of interest" description="Disordered" evidence="4">
    <location>
        <begin position="323"/>
        <end position="365"/>
    </location>
</feature>
<feature type="repeat" description="WD" evidence="3">
    <location>
        <begin position="141"/>
        <end position="182"/>
    </location>
</feature>
<name>A0A7S1KSV3_9EUKA</name>
<feature type="repeat" description="WD" evidence="3">
    <location>
        <begin position="56"/>
        <end position="88"/>
    </location>
</feature>
<dbReference type="InterPro" id="IPR019775">
    <property type="entry name" value="WD40_repeat_CS"/>
</dbReference>
<dbReference type="Gene3D" id="2.130.10.10">
    <property type="entry name" value="YVTN repeat-like/Quinoprotein amine dehydrogenase"/>
    <property type="match status" value="2"/>
</dbReference>
<feature type="repeat" description="WD" evidence="3">
    <location>
        <begin position="183"/>
        <end position="224"/>
    </location>
</feature>
<feature type="compositionally biased region" description="Acidic residues" evidence="4">
    <location>
        <begin position="483"/>
        <end position="495"/>
    </location>
</feature>
<dbReference type="AlphaFoldDB" id="A0A7S1KSV3"/>
<proteinExistence type="predicted"/>
<feature type="repeat" description="WD" evidence="3">
    <location>
        <begin position="225"/>
        <end position="266"/>
    </location>
</feature>
<feature type="repeat" description="WD" evidence="3">
    <location>
        <begin position="13"/>
        <end position="47"/>
    </location>
</feature>
<dbReference type="CDD" id="cd00200">
    <property type="entry name" value="WD40"/>
    <property type="match status" value="1"/>
</dbReference>
<evidence type="ECO:0000256" key="3">
    <source>
        <dbReference type="PROSITE-ProRule" id="PRU00221"/>
    </source>
</evidence>
<dbReference type="InterPro" id="IPR015943">
    <property type="entry name" value="WD40/YVTN_repeat-like_dom_sf"/>
</dbReference>
<protein>
    <recommendedName>
        <fullName evidence="6">Guanine nucleotide-binding protein subunit beta-like protein</fullName>
    </recommendedName>
</protein>
<dbReference type="InterPro" id="IPR020472">
    <property type="entry name" value="WD40_PAC1"/>
</dbReference>
<evidence type="ECO:0000256" key="1">
    <source>
        <dbReference type="ARBA" id="ARBA00022574"/>
    </source>
</evidence>
<dbReference type="PROSITE" id="PS00678">
    <property type="entry name" value="WD_REPEATS_1"/>
    <property type="match status" value="4"/>
</dbReference>
<dbReference type="SMART" id="SM00320">
    <property type="entry name" value="WD40"/>
    <property type="match status" value="7"/>
</dbReference>
<keyword evidence="2" id="KW-0677">Repeat</keyword>
<feature type="compositionally biased region" description="Basic and acidic residues" evidence="4">
    <location>
        <begin position="346"/>
        <end position="355"/>
    </location>
</feature>
<reference evidence="5" key="1">
    <citation type="submission" date="2021-01" db="EMBL/GenBank/DDBJ databases">
        <authorList>
            <person name="Corre E."/>
            <person name="Pelletier E."/>
            <person name="Niang G."/>
            <person name="Scheremetjew M."/>
            <person name="Finn R."/>
            <person name="Kale V."/>
            <person name="Holt S."/>
            <person name="Cochrane G."/>
            <person name="Meng A."/>
            <person name="Brown T."/>
            <person name="Cohen L."/>
        </authorList>
    </citation>
    <scope>NUCLEOTIDE SEQUENCE</scope>
    <source>
        <strain evidence="5">WS</strain>
    </source>
</reference>
<feature type="repeat" description="WD" evidence="3">
    <location>
        <begin position="267"/>
        <end position="308"/>
    </location>
</feature>
<dbReference type="PANTHER" id="PTHR44019">
    <property type="entry name" value="WD REPEAT-CONTAINING PROTEIN 55"/>
    <property type="match status" value="1"/>
</dbReference>
<dbReference type="InterPro" id="IPR050505">
    <property type="entry name" value="WDR55/POC1"/>
</dbReference>
<evidence type="ECO:0000313" key="5">
    <source>
        <dbReference type="EMBL" id="CAD9084566.1"/>
    </source>
</evidence>
<dbReference type="PROSITE" id="PS50294">
    <property type="entry name" value="WD_REPEATS_REGION"/>
    <property type="match status" value="6"/>
</dbReference>
<gene>
    <name evidence="5" type="ORF">PCOS0759_LOCUS7820</name>
</gene>